<feature type="non-terminal residue" evidence="2">
    <location>
        <position position="271"/>
    </location>
</feature>
<dbReference type="Gene3D" id="2.60.120.920">
    <property type="match status" value="1"/>
</dbReference>
<reference evidence="2 3" key="1">
    <citation type="submission" date="2015-04" db="EMBL/GenBank/DDBJ databases">
        <title>Draft genome of the roundworm Trichinella nativa.</title>
        <authorList>
            <person name="Mitreva M."/>
        </authorList>
    </citation>
    <scope>NUCLEOTIDE SEQUENCE [LARGE SCALE GENOMIC DNA]</scope>
    <source>
        <strain evidence="2 3">ISS45</strain>
    </source>
</reference>
<dbReference type="PROSITE" id="PS50188">
    <property type="entry name" value="B302_SPRY"/>
    <property type="match status" value="1"/>
</dbReference>
<dbReference type="GO" id="GO:0005219">
    <property type="term" value="F:ryanodine-sensitive calcium-release channel activity"/>
    <property type="evidence" value="ECO:0007669"/>
    <property type="project" value="TreeGrafter"/>
</dbReference>
<evidence type="ECO:0000313" key="2">
    <source>
        <dbReference type="EMBL" id="OUC46706.1"/>
    </source>
</evidence>
<protein>
    <recommendedName>
        <fullName evidence="1">B30.2/SPRY domain-containing protein</fullName>
    </recommendedName>
</protein>
<dbReference type="GO" id="GO:0033017">
    <property type="term" value="C:sarcoplasmic reticulum membrane"/>
    <property type="evidence" value="ECO:0007669"/>
    <property type="project" value="TreeGrafter"/>
</dbReference>
<dbReference type="GO" id="GO:0034704">
    <property type="term" value="C:calcium channel complex"/>
    <property type="evidence" value="ECO:0007669"/>
    <property type="project" value="TreeGrafter"/>
</dbReference>
<dbReference type="GO" id="GO:0006941">
    <property type="term" value="P:striated muscle contraction"/>
    <property type="evidence" value="ECO:0007669"/>
    <property type="project" value="TreeGrafter"/>
</dbReference>
<name>A0A1Y3ES48_9BILA</name>
<dbReference type="InterPro" id="IPR043136">
    <property type="entry name" value="B30.2/SPRY_sf"/>
</dbReference>
<dbReference type="InterPro" id="IPR001870">
    <property type="entry name" value="B30.2/SPRY"/>
</dbReference>
<dbReference type="InterPro" id="IPR015925">
    <property type="entry name" value="Ryanodine_IP3_receptor"/>
</dbReference>
<dbReference type="Pfam" id="PF00622">
    <property type="entry name" value="SPRY"/>
    <property type="match status" value="1"/>
</dbReference>
<gene>
    <name evidence="2" type="ORF">D917_07519</name>
</gene>
<comment type="caution">
    <text evidence="2">The sequence shown here is derived from an EMBL/GenBank/DDBJ whole genome shotgun (WGS) entry which is preliminary data.</text>
</comment>
<proteinExistence type="predicted"/>
<dbReference type="GO" id="GO:0005790">
    <property type="term" value="C:smooth endoplasmic reticulum"/>
    <property type="evidence" value="ECO:0007669"/>
    <property type="project" value="TreeGrafter"/>
</dbReference>
<dbReference type="Proteomes" id="UP000243006">
    <property type="component" value="Unassembled WGS sequence"/>
</dbReference>
<dbReference type="EMBL" id="LVZM01006111">
    <property type="protein sequence ID" value="OUC46706.1"/>
    <property type="molecule type" value="Genomic_DNA"/>
</dbReference>
<dbReference type="Pfam" id="PF21119">
    <property type="entry name" value="RYDR_Jsol"/>
    <property type="match status" value="1"/>
</dbReference>
<dbReference type="GO" id="GO:0042383">
    <property type="term" value="C:sarcolemma"/>
    <property type="evidence" value="ECO:0007669"/>
    <property type="project" value="TreeGrafter"/>
</dbReference>
<organism evidence="2 3">
    <name type="scientific">Trichinella nativa</name>
    <dbReference type="NCBI Taxonomy" id="6335"/>
    <lineage>
        <taxon>Eukaryota</taxon>
        <taxon>Metazoa</taxon>
        <taxon>Ecdysozoa</taxon>
        <taxon>Nematoda</taxon>
        <taxon>Enoplea</taxon>
        <taxon>Dorylaimia</taxon>
        <taxon>Trichinellida</taxon>
        <taxon>Trichinellidae</taxon>
        <taxon>Trichinella</taxon>
    </lineage>
</organism>
<accession>A0A1Y3ES48</accession>
<dbReference type="AlphaFoldDB" id="A0A1Y3ES48"/>
<dbReference type="InterPro" id="IPR003877">
    <property type="entry name" value="SPRY_dom"/>
</dbReference>
<dbReference type="PANTHER" id="PTHR46399">
    <property type="entry name" value="B30.2/SPRY DOMAIN-CONTAINING PROTEIN"/>
    <property type="match status" value="1"/>
</dbReference>
<evidence type="ECO:0000259" key="1">
    <source>
        <dbReference type="PROSITE" id="PS50188"/>
    </source>
</evidence>
<dbReference type="GO" id="GO:0030018">
    <property type="term" value="C:Z disc"/>
    <property type="evidence" value="ECO:0007669"/>
    <property type="project" value="TreeGrafter"/>
</dbReference>
<dbReference type="GO" id="GO:0014808">
    <property type="term" value="P:release of sequestered calcium ion into cytosol by sarcoplasmic reticulum"/>
    <property type="evidence" value="ECO:0007669"/>
    <property type="project" value="TreeGrafter"/>
</dbReference>
<dbReference type="InterPro" id="IPR048581">
    <property type="entry name" value="RYDR_Jsol"/>
</dbReference>
<dbReference type="PANTHER" id="PTHR46399:SF8">
    <property type="entry name" value="B30.2_SPRY DOMAIN-CONTAINING PROTEIN"/>
    <property type="match status" value="1"/>
</dbReference>
<sequence length="271" mass="30700">MELLTAAGGSSSVSKMAGILAGCLINTATGELKFHVNGKQTEMSYRVEPGTILYPAVFVLPTSREVLQFELGNIEKTLPIASAQLNERSNAVQLMCPPRLKMEICKTRTWLRVPDQCARVTSLKLSDTRGWSVLCDDLVRTMMLYVPERDSSIDILELAEHESLCTFHQQTLRLYCSLCAQGNFKIAHILCQHVDEDQLMYAIQSKYLSGSLRRCFYDVLIAIHLKCHYDARLAESHEYIIPLNAKLKDRNYFNYETKSVYPHALNSDITL</sequence>
<feature type="domain" description="B30.2/SPRY" evidence="1">
    <location>
        <begin position="1"/>
        <end position="76"/>
    </location>
</feature>
<evidence type="ECO:0000313" key="3">
    <source>
        <dbReference type="Proteomes" id="UP000243006"/>
    </source>
</evidence>